<gene>
    <name evidence="2" type="ORF">B0I36DRAFT_310976</name>
</gene>
<feature type="region of interest" description="Disordered" evidence="1">
    <location>
        <begin position="45"/>
        <end position="98"/>
    </location>
</feature>
<comment type="caution">
    <text evidence="2">The sequence shown here is derived from an EMBL/GenBank/DDBJ whole genome shotgun (WGS) entry which is preliminary data.</text>
</comment>
<protein>
    <submittedName>
        <fullName evidence="2">Uncharacterized protein</fullName>
    </submittedName>
</protein>
<sequence length="132" mass="14144">MTSGRVSRIGPRVESFGLGNGFEIISSPLPADWLLHGSMLPLPHRTEQFPPTATPHHNWCQQPARRIPTSPRPPGHQHDGHDPKLAMGANPNRSTDAQADWLTSVAGPNRICDFGAASMGGPDGAGKASKWL</sequence>
<proteinExistence type="predicted"/>
<keyword evidence="3" id="KW-1185">Reference proteome</keyword>
<dbReference type="GeneID" id="70181862"/>
<dbReference type="EMBL" id="JAGTJQ010000001">
    <property type="protein sequence ID" value="KAH7040552.1"/>
    <property type="molecule type" value="Genomic_DNA"/>
</dbReference>
<evidence type="ECO:0000313" key="3">
    <source>
        <dbReference type="Proteomes" id="UP000756346"/>
    </source>
</evidence>
<reference evidence="2" key="1">
    <citation type="journal article" date="2021" name="Nat. Commun.">
        <title>Genetic determinants of endophytism in the Arabidopsis root mycobiome.</title>
        <authorList>
            <person name="Mesny F."/>
            <person name="Miyauchi S."/>
            <person name="Thiergart T."/>
            <person name="Pickel B."/>
            <person name="Atanasova L."/>
            <person name="Karlsson M."/>
            <person name="Huettel B."/>
            <person name="Barry K.W."/>
            <person name="Haridas S."/>
            <person name="Chen C."/>
            <person name="Bauer D."/>
            <person name="Andreopoulos W."/>
            <person name="Pangilinan J."/>
            <person name="LaButti K."/>
            <person name="Riley R."/>
            <person name="Lipzen A."/>
            <person name="Clum A."/>
            <person name="Drula E."/>
            <person name="Henrissat B."/>
            <person name="Kohler A."/>
            <person name="Grigoriev I.V."/>
            <person name="Martin F.M."/>
            <person name="Hacquard S."/>
        </authorList>
    </citation>
    <scope>NUCLEOTIDE SEQUENCE</scope>
    <source>
        <strain evidence="2">MPI-CAGE-CH-0230</strain>
    </source>
</reference>
<dbReference type="RefSeq" id="XP_046018607.1">
    <property type="nucleotide sequence ID" value="XM_046152316.1"/>
</dbReference>
<name>A0A9P8YID1_9PEZI</name>
<dbReference type="Proteomes" id="UP000756346">
    <property type="component" value="Unassembled WGS sequence"/>
</dbReference>
<evidence type="ECO:0000256" key="1">
    <source>
        <dbReference type="SAM" id="MobiDB-lite"/>
    </source>
</evidence>
<accession>A0A9P8YID1</accession>
<evidence type="ECO:0000313" key="2">
    <source>
        <dbReference type="EMBL" id="KAH7040552.1"/>
    </source>
</evidence>
<organism evidence="2 3">
    <name type="scientific">Microdochium trichocladiopsis</name>
    <dbReference type="NCBI Taxonomy" id="1682393"/>
    <lineage>
        <taxon>Eukaryota</taxon>
        <taxon>Fungi</taxon>
        <taxon>Dikarya</taxon>
        <taxon>Ascomycota</taxon>
        <taxon>Pezizomycotina</taxon>
        <taxon>Sordariomycetes</taxon>
        <taxon>Xylariomycetidae</taxon>
        <taxon>Xylariales</taxon>
        <taxon>Microdochiaceae</taxon>
        <taxon>Microdochium</taxon>
    </lineage>
</organism>
<dbReference type="AlphaFoldDB" id="A0A9P8YID1"/>